<feature type="region of interest" description="Disordered" evidence="1">
    <location>
        <begin position="75"/>
        <end position="102"/>
    </location>
</feature>
<evidence type="ECO:0000313" key="3">
    <source>
        <dbReference type="Proteomes" id="UP000712600"/>
    </source>
</evidence>
<reference evidence="2" key="1">
    <citation type="submission" date="2019-12" db="EMBL/GenBank/DDBJ databases">
        <title>Genome sequencing and annotation of Brassica cretica.</title>
        <authorList>
            <person name="Studholme D.J."/>
            <person name="Sarris P."/>
        </authorList>
    </citation>
    <scope>NUCLEOTIDE SEQUENCE</scope>
    <source>
        <strain evidence="2">PFS-109/04</strain>
        <tissue evidence="2">Leaf</tissue>
    </source>
</reference>
<evidence type="ECO:0000256" key="1">
    <source>
        <dbReference type="SAM" id="MobiDB-lite"/>
    </source>
</evidence>
<feature type="region of interest" description="Disordered" evidence="1">
    <location>
        <begin position="1"/>
        <end position="22"/>
    </location>
</feature>
<feature type="compositionally biased region" description="Polar residues" evidence="1">
    <location>
        <begin position="35"/>
        <end position="45"/>
    </location>
</feature>
<name>A0A8S9QPX3_BRACR</name>
<dbReference type="Proteomes" id="UP000712600">
    <property type="component" value="Unassembled WGS sequence"/>
</dbReference>
<feature type="region of interest" description="Disordered" evidence="1">
    <location>
        <begin position="35"/>
        <end position="57"/>
    </location>
</feature>
<organism evidence="2 3">
    <name type="scientific">Brassica cretica</name>
    <name type="common">Mustard</name>
    <dbReference type="NCBI Taxonomy" id="69181"/>
    <lineage>
        <taxon>Eukaryota</taxon>
        <taxon>Viridiplantae</taxon>
        <taxon>Streptophyta</taxon>
        <taxon>Embryophyta</taxon>
        <taxon>Tracheophyta</taxon>
        <taxon>Spermatophyta</taxon>
        <taxon>Magnoliopsida</taxon>
        <taxon>eudicotyledons</taxon>
        <taxon>Gunneridae</taxon>
        <taxon>Pentapetalae</taxon>
        <taxon>rosids</taxon>
        <taxon>malvids</taxon>
        <taxon>Brassicales</taxon>
        <taxon>Brassicaceae</taxon>
        <taxon>Brassiceae</taxon>
        <taxon>Brassica</taxon>
    </lineage>
</organism>
<gene>
    <name evidence="2" type="ORF">F2Q69_00012122</name>
</gene>
<protein>
    <submittedName>
        <fullName evidence="2">Uncharacterized protein</fullName>
    </submittedName>
</protein>
<dbReference type="EMBL" id="QGKX02000996">
    <property type="protein sequence ID" value="KAF3554884.1"/>
    <property type="molecule type" value="Genomic_DNA"/>
</dbReference>
<accession>A0A8S9QPX3</accession>
<comment type="caution">
    <text evidence="2">The sequence shown here is derived from an EMBL/GenBank/DDBJ whole genome shotgun (WGS) entry which is preliminary data.</text>
</comment>
<proteinExistence type="predicted"/>
<dbReference type="AlphaFoldDB" id="A0A8S9QPX3"/>
<evidence type="ECO:0000313" key="2">
    <source>
        <dbReference type="EMBL" id="KAF3554884.1"/>
    </source>
</evidence>
<sequence length="137" mass="15960">MSATFDRSERDQTVRAQPDQRRLETEQTLTMCRLTNQSNGIAPSQRQERQPGRRCRQYQSKPSCLALSVGETAAKWTQKQRSSDHRCASNRRGGNQYAEGRTDQVEIETSMEDFDLWNRQLYRLGSPSRLRIVFYIV</sequence>